<dbReference type="NCBIfam" id="TIGR02384">
    <property type="entry name" value="RelB_DinJ"/>
    <property type="match status" value="1"/>
</dbReference>
<sequence>MAQKNVNIRMDEDLKKEAEALFSELGLNMSTAVNIFIRQALRQGGIPFEVSTHTDPFYQPENLKRLKESIEQLKKHDTVTKTSSELGLDDA</sequence>
<evidence type="ECO:0000313" key="3">
    <source>
        <dbReference type="EMBL" id="TDQ38309.1"/>
    </source>
</evidence>
<gene>
    <name evidence="3" type="ORF">EV213_11050</name>
</gene>
<dbReference type="OrthoDB" id="9804867at2"/>
<accession>A0A4R6U1L3</accession>
<name>A0A4R6U1L3_9BACI</name>
<dbReference type="GO" id="GO:0006351">
    <property type="term" value="P:DNA-templated transcription"/>
    <property type="evidence" value="ECO:0007669"/>
    <property type="project" value="TreeGrafter"/>
</dbReference>
<dbReference type="GO" id="GO:0006355">
    <property type="term" value="P:regulation of DNA-templated transcription"/>
    <property type="evidence" value="ECO:0007669"/>
    <property type="project" value="InterPro"/>
</dbReference>
<dbReference type="InterPro" id="IPR013321">
    <property type="entry name" value="Arc_rbn_hlx_hlx"/>
</dbReference>
<dbReference type="PANTHER" id="PTHR38781">
    <property type="entry name" value="ANTITOXIN DINJ-RELATED"/>
    <property type="match status" value="1"/>
</dbReference>
<dbReference type="InterPro" id="IPR007337">
    <property type="entry name" value="RelB/DinJ"/>
</dbReference>
<dbReference type="Proteomes" id="UP000295632">
    <property type="component" value="Unassembled WGS sequence"/>
</dbReference>
<organism evidence="3 4">
    <name type="scientific">Aureibacillus halotolerans</name>
    <dbReference type="NCBI Taxonomy" id="1508390"/>
    <lineage>
        <taxon>Bacteria</taxon>
        <taxon>Bacillati</taxon>
        <taxon>Bacillota</taxon>
        <taxon>Bacilli</taxon>
        <taxon>Bacillales</taxon>
        <taxon>Bacillaceae</taxon>
        <taxon>Aureibacillus</taxon>
    </lineage>
</organism>
<protein>
    <submittedName>
        <fullName evidence="3">DNA-damage-inducible protein J</fullName>
    </submittedName>
</protein>
<evidence type="ECO:0000256" key="2">
    <source>
        <dbReference type="ARBA" id="ARBA00022649"/>
    </source>
</evidence>
<evidence type="ECO:0000313" key="4">
    <source>
        <dbReference type="Proteomes" id="UP000295632"/>
    </source>
</evidence>
<dbReference type="PANTHER" id="PTHR38781:SF1">
    <property type="entry name" value="ANTITOXIN DINJ-RELATED"/>
    <property type="match status" value="1"/>
</dbReference>
<reference evidence="3 4" key="1">
    <citation type="submission" date="2019-03" db="EMBL/GenBank/DDBJ databases">
        <title>Genomic Encyclopedia of Type Strains, Phase IV (KMG-IV): sequencing the most valuable type-strain genomes for metagenomic binning, comparative biology and taxonomic classification.</title>
        <authorList>
            <person name="Goeker M."/>
        </authorList>
    </citation>
    <scope>NUCLEOTIDE SEQUENCE [LARGE SCALE GENOMIC DNA]</scope>
    <source>
        <strain evidence="3 4">DSM 28697</strain>
    </source>
</reference>
<keyword evidence="4" id="KW-1185">Reference proteome</keyword>
<dbReference type="Pfam" id="PF04221">
    <property type="entry name" value="RelB"/>
    <property type="match status" value="1"/>
</dbReference>
<evidence type="ECO:0000256" key="1">
    <source>
        <dbReference type="ARBA" id="ARBA00010562"/>
    </source>
</evidence>
<dbReference type="Gene3D" id="1.10.1220.10">
    <property type="entry name" value="Met repressor-like"/>
    <property type="match status" value="1"/>
</dbReference>
<dbReference type="EMBL" id="SNYJ01000010">
    <property type="protein sequence ID" value="TDQ38309.1"/>
    <property type="molecule type" value="Genomic_DNA"/>
</dbReference>
<keyword evidence="2" id="KW-1277">Toxin-antitoxin system</keyword>
<dbReference type="AlphaFoldDB" id="A0A4R6U1L3"/>
<proteinExistence type="inferred from homology"/>
<comment type="similarity">
    <text evidence="1">Belongs to the RelB/DinJ antitoxin family.</text>
</comment>
<comment type="caution">
    <text evidence="3">The sequence shown here is derived from an EMBL/GenBank/DDBJ whole genome shotgun (WGS) entry which is preliminary data.</text>
</comment>